<feature type="binding site" evidence="2">
    <location>
        <begin position="70"/>
        <end position="72"/>
    </location>
    <ligand>
        <name>substrate</name>
    </ligand>
</feature>
<keyword evidence="1 2" id="KW-0808">Transferase</keyword>
<gene>
    <name evidence="3" type="ORF">ENK44_14710</name>
</gene>
<dbReference type="SUPFAM" id="SSF64005">
    <property type="entry name" value="Undecaprenyl diphosphate synthase"/>
    <property type="match status" value="1"/>
</dbReference>
<evidence type="ECO:0000256" key="2">
    <source>
        <dbReference type="HAMAP-Rule" id="MF_01139"/>
    </source>
</evidence>
<dbReference type="NCBIfam" id="TIGR00055">
    <property type="entry name" value="uppS"/>
    <property type="match status" value="1"/>
</dbReference>
<reference evidence="3" key="1">
    <citation type="journal article" date="2020" name="mSystems">
        <title>Genome- and Community-Level Interaction Insights into Carbon Utilization and Element Cycling Functions of Hydrothermarchaeota in Hydrothermal Sediment.</title>
        <authorList>
            <person name="Zhou Z."/>
            <person name="Liu Y."/>
            <person name="Xu W."/>
            <person name="Pan J."/>
            <person name="Luo Z.H."/>
            <person name="Li M."/>
        </authorList>
    </citation>
    <scope>NUCLEOTIDE SEQUENCE [LARGE SCALE GENOMIC DNA]</scope>
    <source>
        <strain evidence="3">HyVt-577</strain>
    </source>
</reference>
<dbReference type="CDD" id="cd00475">
    <property type="entry name" value="Cis_IPPS"/>
    <property type="match status" value="1"/>
</dbReference>
<name>A0A7V4WWV2_CALAY</name>
<dbReference type="GO" id="GO:0000287">
    <property type="term" value="F:magnesium ion binding"/>
    <property type="evidence" value="ECO:0007669"/>
    <property type="project" value="UniProtKB-UniRule"/>
</dbReference>
<dbReference type="Gene3D" id="3.40.1180.10">
    <property type="entry name" value="Decaprenyl diphosphate synthase-like"/>
    <property type="match status" value="1"/>
</dbReference>
<feature type="binding site" evidence="2">
    <location>
        <begin position="199"/>
        <end position="201"/>
    </location>
    <ligand>
        <name>substrate</name>
    </ligand>
</feature>
<evidence type="ECO:0000256" key="1">
    <source>
        <dbReference type="ARBA" id="ARBA00022679"/>
    </source>
</evidence>
<feature type="binding site" evidence="2">
    <location>
        <position position="42"/>
    </location>
    <ligand>
        <name>substrate</name>
    </ligand>
</feature>
<protein>
    <recommendedName>
        <fullName evidence="2">Isoprenyl transferase</fullName>
        <ecNumber evidence="2">2.5.1.-</ecNumber>
    </recommendedName>
</protein>
<dbReference type="NCBIfam" id="NF011405">
    <property type="entry name" value="PRK14830.1"/>
    <property type="match status" value="1"/>
</dbReference>
<feature type="binding site" evidence="2">
    <location>
        <position position="30"/>
    </location>
    <ligand>
        <name>substrate</name>
    </ligand>
</feature>
<dbReference type="InterPro" id="IPR018520">
    <property type="entry name" value="UPP_synth-like_CS"/>
</dbReference>
<feature type="binding site" evidence="2">
    <location>
        <position position="193"/>
    </location>
    <ligand>
        <name>substrate</name>
    </ligand>
</feature>
<dbReference type="Proteomes" id="UP000885779">
    <property type="component" value="Unassembled WGS sequence"/>
</dbReference>
<dbReference type="EMBL" id="DRQG01000141">
    <property type="protein sequence ID" value="HGY56957.1"/>
    <property type="molecule type" value="Genomic_DNA"/>
</dbReference>
<comment type="cofactor">
    <cofactor evidence="2">
        <name>Mg(2+)</name>
        <dbReference type="ChEBI" id="CHEBI:18420"/>
    </cofactor>
    <text evidence="2">Binds 2 magnesium ions per subunit.</text>
</comment>
<dbReference type="Pfam" id="PF01255">
    <property type="entry name" value="Prenyltransf"/>
    <property type="match status" value="1"/>
</dbReference>
<comment type="similarity">
    <text evidence="2">Belongs to the UPP synthase family.</text>
</comment>
<evidence type="ECO:0000313" key="3">
    <source>
        <dbReference type="EMBL" id="HGY56957.1"/>
    </source>
</evidence>
<dbReference type="HAMAP" id="MF_01139">
    <property type="entry name" value="ISPT"/>
    <property type="match status" value="1"/>
</dbReference>
<keyword evidence="2" id="KW-0460">Magnesium</keyword>
<dbReference type="FunFam" id="3.40.1180.10:FF:000001">
    <property type="entry name" value="(2E,6E)-farnesyl-diphosphate-specific ditrans,polycis-undecaprenyl-diphosphate synthase"/>
    <property type="match status" value="1"/>
</dbReference>
<keyword evidence="2" id="KW-0479">Metal-binding</keyword>
<feature type="binding site" evidence="2">
    <location>
        <position position="25"/>
    </location>
    <ligand>
        <name>Mg(2+)</name>
        <dbReference type="ChEBI" id="CHEBI:18420"/>
    </ligand>
</feature>
<feature type="binding site" evidence="2">
    <location>
        <begin position="26"/>
        <end position="29"/>
    </location>
    <ligand>
        <name>substrate</name>
    </ligand>
</feature>
<comment type="caution">
    <text evidence="3">The sequence shown here is derived from an EMBL/GenBank/DDBJ whole genome shotgun (WGS) entry which is preliminary data.</text>
</comment>
<accession>A0A7V4WWV2</accession>
<sequence length="258" mass="29610">MDYQDKLEKLKQTSNLPRHIGIIMDGNGRWAKKRGLPRVAGHNEGVNSVHDIVEVCGELGIRVLTIYTFSEENWKRPSWEVAALMQLLVTTIDKHINRLMEQNVQIRTIGHLNKLPAQTQKKMLEAVERTKNNTGLILNVALSYGGRQEIVDAVKRLGRRIKEGKLHPDEISDHTLSDQLDTAGQPDPDLVIRTGGEFRISNFLLWQIAYAELYITKTSWPDFRKPQLVDALWDYIHRERRYGKVSEQIQPETALQNA</sequence>
<feature type="active site" description="Proton acceptor" evidence="2">
    <location>
        <position position="73"/>
    </location>
</feature>
<feature type="binding site" evidence="2">
    <location>
        <position position="38"/>
    </location>
    <ligand>
        <name>substrate</name>
    </ligand>
</feature>
<dbReference type="InterPro" id="IPR036424">
    <property type="entry name" value="UPP_synth-like_sf"/>
</dbReference>
<proteinExistence type="inferred from homology"/>
<feature type="binding site" evidence="2">
    <location>
        <position position="212"/>
    </location>
    <ligand>
        <name>Mg(2+)</name>
        <dbReference type="ChEBI" id="CHEBI:18420"/>
    </ligand>
</feature>
<organism evidence="3">
    <name type="scientific">Caldithrix abyssi</name>
    <dbReference type="NCBI Taxonomy" id="187145"/>
    <lineage>
        <taxon>Bacteria</taxon>
        <taxon>Pseudomonadati</taxon>
        <taxon>Calditrichota</taxon>
        <taxon>Calditrichia</taxon>
        <taxon>Calditrichales</taxon>
        <taxon>Calditrichaceae</taxon>
        <taxon>Caldithrix</taxon>
    </lineage>
</organism>
<dbReference type="GO" id="GO:0045547">
    <property type="term" value="F:ditrans,polycis-polyprenyl diphosphate synthase [(2E,6E)-farnesyl diphosphate specific] activity"/>
    <property type="evidence" value="ECO:0007669"/>
    <property type="project" value="TreeGrafter"/>
</dbReference>
<dbReference type="PROSITE" id="PS01066">
    <property type="entry name" value="UPP_SYNTHASE"/>
    <property type="match status" value="1"/>
</dbReference>
<dbReference type="GO" id="GO:0016094">
    <property type="term" value="P:polyprenol biosynthetic process"/>
    <property type="evidence" value="ECO:0007669"/>
    <property type="project" value="TreeGrafter"/>
</dbReference>
<comment type="function">
    <text evidence="2">Catalyzes the condensation of isopentenyl diphosphate (IPP) with allylic pyrophosphates generating different type of terpenoids.</text>
</comment>
<dbReference type="PANTHER" id="PTHR10291:SF0">
    <property type="entry name" value="DEHYDRODOLICHYL DIPHOSPHATE SYNTHASE 2"/>
    <property type="match status" value="1"/>
</dbReference>
<dbReference type="InterPro" id="IPR001441">
    <property type="entry name" value="UPP_synth-like"/>
</dbReference>
<dbReference type="PANTHER" id="PTHR10291">
    <property type="entry name" value="DEHYDRODOLICHYL DIPHOSPHATE SYNTHASE FAMILY MEMBER"/>
    <property type="match status" value="1"/>
</dbReference>
<comment type="subunit">
    <text evidence="2">Homodimer.</text>
</comment>
<feature type="binding site" evidence="2">
    <location>
        <position position="74"/>
    </location>
    <ligand>
        <name>substrate</name>
    </ligand>
</feature>
<dbReference type="AlphaFoldDB" id="A0A7V4WWV2"/>
<feature type="binding site" evidence="2">
    <location>
        <position position="76"/>
    </location>
    <ligand>
        <name>substrate</name>
    </ligand>
</feature>
<feature type="active site" evidence="2">
    <location>
        <position position="25"/>
    </location>
</feature>
<dbReference type="EC" id="2.5.1.-" evidence="2"/>